<reference evidence="2 3" key="1">
    <citation type="journal article" date="2019" name="Int. J. Syst. Evol. Microbiol.">
        <title>The Global Catalogue of Microorganisms (GCM) 10K type strain sequencing project: providing services to taxonomists for standard genome sequencing and annotation.</title>
        <authorList>
            <consortium name="The Broad Institute Genomics Platform"/>
            <consortium name="The Broad Institute Genome Sequencing Center for Infectious Disease"/>
            <person name="Wu L."/>
            <person name="Ma J."/>
        </authorList>
    </citation>
    <scope>NUCLEOTIDE SEQUENCE [LARGE SCALE GENOMIC DNA]</scope>
    <source>
        <strain evidence="2 3">CGMCC 1.12230</strain>
    </source>
</reference>
<dbReference type="EMBL" id="JBHUDI010000011">
    <property type="protein sequence ID" value="MFD1565656.1"/>
    <property type="molecule type" value="Genomic_DNA"/>
</dbReference>
<accession>A0ABD6BL30</accession>
<evidence type="ECO:0000256" key="1">
    <source>
        <dbReference type="SAM" id="Phobius"/>
    </source>
</evidence>
<comment type="caution">
    <text evidence="2">The sequence shown here is derived from an EMBL/GenBank/DDBJ whole genome shotgun (WGS) entry which is preliminary data.</text>
</comment>
<sequence>MISWFVKLGILAVLFQVVVIAGFYGYLRWRHPVPHAESRPRTKRLLLGGVVLITFGQLAAFGAIGSTRMASLFSLRQAIRIQNAGLLVTFIGYGILVVGFALYLRKRA</sequence>
<name>A0ABD6BL30_9EURY</name>
<protein>
    <submittedName>
        <fullName evidence="2">Uncharacterized protein</fullName>
    </submittedName>
</protein>
<dbReference type="AlphaFoldDB" id="A0ABD6BL30"/>
<gene>
    <name evidence="2" type="ORF">ACFR99_19205</name>
</gene>
<evidence type="ECO:0000313" key="3">
    <source>
        <dbReference type="Proteomes" id="UP001597076"/>
    </source>
</evidence>
<organism evidence="2 3">
    <name type="scientific">Haloarchaeobius amylolyticus</name>
    <dbReference type="NCBI Taxonomy" id="1198296"/>
    <lineage>
        <taxon>Archaea</taxon>
        <taxon>Methanobacteriati</taxon>
        <taxon>Methanobacteriota</taxon>
        <taxon>Stenosarchaea group</taxon>
        <taxon>Halobacteria</taxon>
        <taxon>Halobacteriales</taxon>
        <taxon>Halorubellaceae</taxon>
        <taxon>Haloarchaeobius</taxon>
    </lineage>
</organism>
<keyword evidence="1" id="KW-0812">Transmembrane</keyword>
<keyword evidence="1" id="KW-0472">Membrane</keyword>
<dbReference type="RefSeq" id="WP_390290969.1">
    <property type="nucleotide sequence ID" value="NZ_JBHUDI010000011.1"/>
</dbReference>
<feature type="transmembrane region" description="Helical" evidence="1">
    <location>
        <begin position="45"/>
        <end position="64"/>
    </location>
</feature>
<feature type="transmembrane region" description="Helical" evidence="1">
    <location>
        <begin position="6"/>
        <end position="24"/>
    </location>
</feature>
<feature type="transmembrane region" description="Helical" evidence="1">
    <location>
        <begin position="84"/>
        <end position="104"/>
    </location>
</feature>
<keyword evidence="3" id="KW-1185">Reference proteome</keyword>
<proteinExistence type="predicted"/>
<dbReference type="Proteomes" id="UP001597076">
    <property type="component" value="Unassembled WGS sequence"/>
</dbReference>
<evidence type="ECO:0000313" key="2">
    <source>
        <dbReference type="EMBL" id="MFD1565656.1"/>
    </source>
</evidence>
<keyword evidence="1" id="KW-1133">Transmembrane helix</keyword>